<dbReference type="PRINTS" id="PR01438">
    <property type="entry name" value="UNVRSLSTRESS"/>
</dbReference>
<evidence type="ECO:0000259" key="2">
    <source>
        <dbReference type="Pfam" id="PF00582"/>
    </source>
</evidence>
<dbReference type="CDD" id="cd00293">
    <property type="entry name" value="USP-like"/>
    <property type="match status" value="2"/>
</dbReference>
<comment type="similarity">
    <text evidence="1">Belongs to the universal stress protein A family.</text>
</comment>
<dbReference type="Proteomes" id="UP001595462">
    <property type="component" value="Unassembled WGS sequence"/>
</dbReference>
<protein>
    <submittedName>
        <fullName evidence="3">Universal stress protein</fullName>
    </submittedName>
</protein>
<comment type="caution">
    <text evidence="3">The sequence shown here is derived from an EMBL/GenBank/DDBJ whole genome shotgun (WGS) entry which is preliminary data.</text>
</comment>
<sequence>MTERHITACIDGSHFSTSVCDAAAWASRTLQAPLTFVHAIDRNARPAAATDTTGQIGLGAREHLLAELAELDEKRARVAREEGRLMLDAACERARADGVDAPESRQRNGELVETLTDMQDSIRLLVLGKRGESGETAHGHLGSNLERVIRSLACPILITPQNFTAPERILISFDGSATGQRMIERVVASTLFAGVECHLVYVGDPSEQRRKDLDRAAEQLQGSCASVHSEILGGEVEATLRDYKQRNAIDMLVMGAYGHSRIRQLLVGSTTTDMIRHAKLPLLIIR</sequence>
<name>A0ABV7EKU7_9GAMM</name>
<dbReference type="PANTHER" id="PTHR46268:SF6">
    <property type="entry name" value="UNIVERSAL STRESS PROTEIN UP12"/>
    <property type="match status" value="1"/>
</dbReference>
<organism evidence="3 4">
    <name type="scientific">Salinisphaera aquimarina</name>
    <dbReference type="NCBI Taxonomy" id="2094031"/>
    <lineage>
        <taxon>Bacteria</taxon>
        <taxon>Pseudomonadati</taxon>
        <taxon>Pseudomonadota</taxon>
        <taxon>Gammaproteobacteria</taxon>
        <taxon>Salinisphaerales</taxon>
        <taxon>Salinisphaeraceae</taxon>
        <taxon>Salinisphaera</taxon>
    </lineage>
</organism>
<dbReference type="InterPro" id="IPR006015">
    <property type="entry name" value="Universal_stress_UspA"/>
</dbReference>
<feature type="domain" description="UspA" evidence="2">
    <location>
        <begin position="4"/>
        <end position="160"/>
    </location>
</feature>
<dbReference type="Pfam" id="PF00582">
    <property type="entry name" value="Usp"/>
    <property type="match status" value="2"/>
</dbReference>
<dbReference type="RefSeq" id="WP_380687254.1">
    <property type="nucleotide sequence ID" value="NZ_JBHRSS010000003.1"/>
</dbReference>
<dbReference type="SUPFAM" id="SSF52402">
    <property type="entry name" value="Adenine nucleotide alpha hydrolases-like"/>
    <property type="match status" value="2"/>
</dbReference>
<feature type="domain" description="UspA" evidence="2">
    <location>
        <begin position="167"/>
        <end position="286"/>
    </location>
</feature>
<dbReference type="EMBL" id="JBHRSS010000003">
    <property type="protein sequence ID" value="MFC3103329.1"/>
    <property type="molecule type" value="Genomic_DNA"/>
</dbReference>
<dbReference type="InterPro" id="IPR006016">
    <property type="entry name" value="UspA"/>
</dbReference>
<proteinExistence type="inferred from homology"/>
<dbReference type="Gene3D" id="3.40.50.12370">
    <property type="match status" value="1"/>
</dbReference>
<keyword evidence="4" id="KW-1185">Reference proteome</keyword>
<evidence type="ECO:0000313" key="4">
    <source>
        <dbReference type="Proteomes" id="UP001595462"/>
    </source>
</evidence>
<evidence type="ECO:0000313" key="3">
    <source>
        <dbReference type="EMBL" id="MFC3103329.1"/>
    </source>
</evidence>
<reference evidence="4" key="1">
    <citation type="journal article" date="2019" name="Int. J. Syst. Evol. Microbiol.">
        <title>The Global Catalogue of Microorganisms (GCM) 10K type strain sequencing project: providing services to taxonomists for standard genome sequencing and annotation.</title>
        <authorList>
            <consortium name="The Broad Institute Genomics Platform"/>
            <consortium name="The Broad Institute Genome Sequencing Center for Infectious Disease"/>
            <person name="Wu L."/>
            <person name="Ma J."/>
        </authorList>
    </citation>
    <scope>NUCLEOTIDE SEQUENCE [LARGE SCALE GENOMIC DNA]</scope>
    <source>
        <strain evidence="4">KCTC 52640</strain>
    </source>
</reference>
<evidence type="ECO:0000256" key="1">
    <source>
        <dbReference type="ARBA" id="ARBA00008791"/>
    </source>
</evidence>
<accession>A0ABV7EKU7</accession>
<dbReference type="PANTHER" id="PTHR46268">
    <property type="entry name" value="STRESS RESPONSE PROTEIN NHAX"/>
    <property type="match status" value="1"/>
</dbReference>
<gene>
    <name evidence="3" type="ORF">ACFOSU_05420</name>
</gene>